<feature type="compositionally biased region" description="Polar residues" evidence="1">
    <location>
        <begin position="455"/>
        <end position="465"/>
    </location>
</feature>
<evidence type="ECO:0000256" key="2">
    <source>
        <dbReference type="SAM" id="SignalP"/>
    </source>
</evidence>
<feature type="chain" id="PRO_5032582157" evidence="2">
    <location>
        <begin position="22"/>
        <end position="668"/>
    </location>
</feature>
<keyword evidence="2" id="KW-0732">Signal</keyword>
<proteinExistence type="predicted"/>
<feature type="compositionally biased region" description="Basic and acidic residues" evidence="1">
    <location>
        <begin position="432"/>
        <end position="441"/>
    </location>
</feature>
<feature type="region of interest" description="Disordered" evidence="1">
    <location>
        <begin position="134"/>
        <end position="195"/>
    </location>
</feature>
<protein>
    <submittedName>
        <fullName evidence="3">Uncharacterized protein</fullName>
    </submittedName>
</protein>
<gene>
    <name evidence="3" type="ORF">HYH03_009803</name>
</gene>
<evidence type="ECO:0000313" key="4">
    <source>
        <dbReference type="Proteomes" id="UP000612055"/>
    </source>
</evidence>
<dbReference type="Proteomes" id="UP000612055">
    <property type="component" value="Unassembled WGS sequence"/>
</dbReference>
<feature type="signal peptide" evidence="2">
    <location>
        <begin position="1"/>
        <end position="21"/>
    </location>
</feature>
<dbReference type="Gene3D" id="3.40.50.11350">
    <property type="match status" value="1"/>
</dbReference>
<feature type="region of interest" description="Disordered" evidence="1">
    <location>
        <begin position="44"/>
        <end position="68"/>
    </location>
</feature>
<comment type="caution">
    <text evidence="3">The sequence shown here is derived from an EMBL/GenBank/DDBJ whole genome shotgun (WGS) entry which is preliminary data.</text>
</comment>
<dbReference type="OrthoDB" id="549602at2759"/>
<feature type="region of interest" description="Disordered" evidence="1">
    <location>
        <begin position="409"/>
        <end position="465"/>
    </location>
</feature>
<evidence type="ECO:0000313" key="3">
    <source>
        <dbReference type="EMBL" id="KAG2491847.1"/>
    </source>
</evidence>
<accession>A0A836BXB3</accession>
<feature type="compositionally biased region" description="Basic and acidic residues" evidence="1">
    <location>
        <begin position="58"/>
        <end position="68"/>
    </location>
</feature>
<keyword evidence="4" id="KW-1185">Reference proteome</keyword>
<dbReference type="AlphaFoldDB" id="A0A836BXB3"/>
<feature type="compositionally biased region" description="Low complexity" evidence="1">
    <location>
        <begin position="164"/>
        <end position="191"/>
    </location>
</feature>
<sequence length="668" mass="70169">MRSGLRLLPLLLLAYCVVVQTNHRLPGNLDAFGADRTLTTIRDKPRADDEPRVSTSEDTVKGDAAAERVADGAGRSAVAVAEDPSVLVLPLLPYGLSNQVIALKEALALSSVLNWTVVVYGFWPHYSETNGNHTAAAPAPGLGSGGPAGSSGHTVSDTGPEAKGSSSSDGTDGADDSGVGEAAGSSSEEGATAWDPPADLIPFDLIYDRSALQSLVRVLSLQEAAALGLLRSDGTAAGRDAEAGSSGSRKLSATLKGARNTVTRSRSAATGPDAGDPAHRIQRQIPIRRPDKVLVLSHSSGREGTYERAEAAGVAVQGAPVAATEHFKCNEEGLEWLSKATATRPAWVALYSYLGVTPLMRTEFLTRGASECSCREAYHRVSLHLKKSRLVVAAAQGFIAGVLAPAAEGQLPAPPPPPAARGSGRRLLSGRRGSEGEHEQADESQDASAKLQGKPSASSSADAQMTASPSSAPFYVAVHVRPHPDTCIQYFASFHHFKKVAAGEVCTNPRFLSKLVRRLRGIAAERAAAAVHTAHTRQVRHAPAQSQPALTVFVMSHPAIRRAVFSEVARLWAIQEDKEAKPRRAAAPAALPAPTLVFLDSGQLPAALRDHVAHTSLLSMVEQEVCRAAPVFLGTTLSSISVLVAQERAAEAAQAGVTEHHKHTELLH</sequence>
<name>A0A836BXB3_9CHLO</name>
<organism evidence="3 4">
    <name type="scientific">Edaphochlamys debaryana</name>
    <dbReference type="NCBI Taxonomy" id="47281"/>
    <lineage>
        <taxon>Eukaryota</taxon>
        <taxon>Viridiplantae</taxon>
        <taxon>Chlorophyta</taxon>
        <taxon>core chlorophytes</taxon>
        <taxon>Chlorophyceae</taxon>
        <taxon>CS clade</taxon>
        <taxon>Chlamydomonadales</taxon>
        <taxon>Chlamydomonadales incertae sedis</taxon>
        <taxon>Edaphochlamys</taxon>
    </lineage>
</organism>
<evidence type="ECO:0000256" key="1">
    <source>
        <dbReference type="SAM" id="MobiDB-lite"/>
    </source>
</evidence>
<feature type="region of interest" description="Disordered" evidence="1">
    <location>
        <begin position="236"/>
        <end position="278"/>
    </location>
</feature>
<dbReference type="EMBL" id="JAEHOE010000049">
    <property type="protein sequence ID" value="KAG2491847.1"/>
    <property type="molecule type" value="Genomic_DNA"/>
</dbReference>
<feature type="compositionally biased region" description="Low complexity" evidence="1">
    <location>
        <begin position="420"/>
        <end position="431"/>
    </location>
</feature>
<reference evidence="3" key="1">
    <citation type="journal article" date="2020" name="bioRxiv">
        <title>Comparative genomics of Chlamydomonas.</title>
        <authorList>
            <person name="Craig R.J."/>
            <person name="Hasan A.R."/>
            <person name="Ness R.W."/>
            <person name="Keightley P.D."/>
        </authorList>
    </citation>
    <scope>NUCLEOTIDE SEQUENCE</scope>
    <source>
        <strain evidence="3">CCAP 11/70</strain>
    </source>
</reference>